<dbReference type="AlphaFoldDB" id="J4GI05"/>
<feature type="region of interest" description="Disordered" evidence="1">
    <location>
        <begin position="53"/>
        <end position="104"/>
    </location>
</feature>
<evidence type="ECO:0000256" key="1">
    <source>
        <dbReference type="SAM" id="MobiDB-lite"/>
    </source>
</evidence>
<dbReference type="Proteomes" id="UP000006352">
    <property type="component" value="Unassembled WGS sequence"/>
</dbReference>
<sequence>MVCYRAAFQVDRAGWAQWESDGSRLGGCWMEGERIDGRALDVEARDALVWGYDAGGGEGEGEGEAEAARETTEGRAVARRADGAGVASAGSQWGRTRAVQNELK</sequence>
<dbReference type="GeneID" id="24101303"/>
<accession>J4GI05</accession>
<proteinExistence type="predicted"/>
<organism evidence="2 3">
    <name type="scientific">Fibroporia radiculosa</name>
    <dbReference type="NCBI Taxonomy" id="599839"/>
    <lineage>
        <taxon>Eukaryota</taxon>
        <taxon>Fungi</taxon>
        <taxon>Dikarya</taxon>
        <taxon>Basidiomycota</taxon>
        <taxon>Agaricomycotina</taxon>
        <taxon>Agaricomycetes</taxon>
        <taxon>Polyporales</taxon>
        <taxon>Fibroporiaceae</taxon>
        <taxon>Fibroporia</taxon>
    </lineage>
</organism>
<dbReference type="InParanoid" id="J4GI05"/>
<reference evidence="2 3" key="1">
    <citation type="journal article" date="2012" name="Appl. Environ. Microbiol.">
        <title>Short-read sequencing for genomic analysis of the brown rot fungus Fibroporia radiculosa.</title>
        <authorList>
            <person name="Tang J.D."/>
            <person name="Perkins A.D."/>
            <person name="Sonstegard T.S."/>
            <person name="Schroeder S.G."/>
            <person name="Burgess S.C."/>
            <person name="Diehl S.V."/>
        </authorList>
    </citation>
    <scope>NUCLEOTIDE SEQUENCE [LARGE SCALE GENOMIC DNA]</scope>
    <source>
        <strain evidence="2 3">TFFH 294</strain>
    </source>
</reference>
<dbReference type="EMBL" id="HE797316">
    <property type="protein sequence ID" value="CCM06403.1"/>
    <property type="molecule type" value="Genomic_DNA"/>
</dbReference>
<dbReference type="HOGENOM" id="CLU_2250206_0_0_1"/>
<keyword evidence="3" id="KW-1185">Reference proteome</keyword>
<protein>
    <submittedName>
        <fullName evidence="2">Uncharacterized protein</fullName>
    </submittedName>
</protein>
<name>J4GI05_9APHY</name>
<dbReference type="RefSeq" id="XP_012185686.1">
    <property type="nucleotide sequence ID" value="XM_012330296.1"/>
</dbReference>
<evidence type="ECO:0000313" key="2">
    <source>
        <dbReference type="EMBL" id="CCM06403.1"/>
    </source>
</evidence>
<evidence type="ECO:0000313" key="3">
    <source>
        <dbReference type="Proteomes" id="UP000006352"/>
    </source>
</evidence>
<gene>
    <name evidence="2" type="ORF">FIBRA_08664</name>
</gene>